<dbReference type="InterPro" id="IPR040476">
    <property type="entry name" value="CSD2"/>
</dbReference>
<dbReference type="OrthoDB" id="9764149at2"/>
<dbReference type="InterPro" id="IPR011805">
    <property type="entry name" value="RNase_R"/>
</dbReference>
<protein>
    <recommendedName>
        <fullName evidence="7">Ribonuclease R</fullName>
        <shortName evidence="7">RNase R</shortName>
        <ecNumber evidence="7">3.1.13.1</ecNumber>
    </recommendedName>
</protein>
<feature type="compositionally biased region" description="Basic residues" evidence="8">
    <location>
        <begin position="755"/>
        <end position="779"/>
    </location>
</feature>
<dbReference type="PROSITE" id="PS50126">
    <property type="entry name" value="S1"/>
    <property type="match status" value="1"/>
</dbReference>
<dbReference type="CDD" id="cd04471">
    <property type="entry name" value="S1_RNase_R"/>
    <property type="match status" value="1"/>
</dbReference>
<evidence type="ECO:0000256" key="7">
    <source>
        <dbReference type="HAMAP-Rule" id="MF_01895"/>
    </source>
</evidence>
<dbReference type="GO" id="GO:0005829">
    <property type="term" value="C:cytosol"/>
    <property type="evidence" value="ECO:0007669"/>
    <property type="project" value="TreeGrafter"/>
</dbReference>
<gene>
    <name evidence="7" type="primary">rnr</name>
    <name evidence="10" type="ORF">IMCC14465_17900</name>
</gene>
<dbReference type="Pfam" id="PF17876">
    <property type="entry name" value="CSD2"/>
    <property type="match status" value="1"/>
</dbReference>
<dbReference type="GO" id="GO:0003723">
    <property type="term" value="F:RNA binding"/>
    <property type="evidence" value="ECO:0007669"/>
    <property type="project" value="UniProtKB-UniRule"/>
</dbReference>
<dbReference type="NCBIfam" id="TIGR00358">
    <property type="entry name" value="3_prime_RNase"/>
    <property type="match status" value="1"/>
</dbReference>
<dbReference type="SMART" id="SM00316">
    <property type="entry name" value="S1"/>
    <property type="match status" value="1"/>
</dbReference>
<dbReference type="PANTHER" id="PTHR23355">
    <property type="entry name" value="RIBONUCLEASE"/>
    <property type="match status" value="1"/>
</dbReference>
<evidence type="ECO:0000313" key="11">
    <source>
        <dbReference type="Proteomes" id="UP000004836"/>
    </source>
</evidence>
<dbReference type="GO" id="GO:0006402">
    <property type="term" value="P:mRNA catabolic process"/>
    <property type="evidence" value="ECO:0007669"/>
    <property type="project" value="TreeGrafter"/>
</dbReference>
<dbReference type="NCBIfam" id="TIGR02063">
    <property type="entry name" value="RNase_R"/>
    <property type="match status" value="1"/>
</dbReference>
<keyword evidence="11" id="KW-1185">Reference proteome</keyword>
<dbReference type="AlphaFoldDB" id="J9DU12"/>
<comment type="similarity">
    <text evidence="7">Belongs to the RNR ribonuclease family. RNase R subfamily.</text>
</comment>
<evidence type="ECO:0000256" key="2">
    <source>
        <dbReference type="ARBA" id="ARBA00022490"/>
    </source>
</evidence>
<keyword evidence="3 7" id="KW-0540">Nuclease</keyword>
<keyword evidence="2 7" id="KW-0963">Cytoplasm</keyword>
<feature type="region of interest" description="Disordered" evidence="8">
    <location>
        <begin position="713"/>
        <end position="786"/>
    </location>
</feature>
<dbReference type="PATRIC" id="fig|1220535.3.peg.1782"/>
<organism evidence="10 11">
    <name type="scientific">alpha proteobacterium IMCC14465</name>
    <dbReference type="NCBI Taxonomy" id="1220535"/>
    <lineage>
        <taxon>Bacteria</taxon>
        <taxon>Pseudomonadati</taxon>
        <taxon>Pseudomonadota</taxon>
        <taxon>Alphaproteobacteria</taxon>
        <taxon>PS1 clade</taxon>
    </lineage>
</organism>
<proteinExistence type="inferred from homology"/>
<dbReference type="Gene3D" id="2.40.50.140">
    <property type="entry name" value="Nucleic acid-binding proteins"/>
    <property type="match status" value="1"/>
</dbReference>
<sequence>MCSHSVRPGRQDILDFIAQNPGNTGKREIAKAFNVRGSDRIYLKQLLREMTAEGLIEGNRKDGVRKAGTLPAVGVVEITSRDEEGALHGKIIIRGEQQDAPDIIIFSKRKQPVMGDQILARLNETSPGIYRADTIKVIARAGHEVVIGILKGNLTPDKKGKISAYLEPIERRAKHIFNISGALPEDCQEGDIVVAEKISNARSALRHVPQNVKVTERIGPADAPDAFSLIAIAEQNIPIEFPDAVIHQSETLTNFSMEGRQDLRDLPLITIDPADARDHDDAVYACPDDTPDNEGGYHIWVAIADVATYVPPDTALDKEALKRGNSVYLPDRVVPMLPEKISNNLCSLRPNEERPCLVVKMTIDKNGNRIGHKFSRAIMKSAARLSYQQAQAGFNGEPDAAAAPVYETVLQPLWAAYQLMAKARDKRAPLDLDIPERKIIMNNGKIEDIYTPQRLEAMRLIEEMMVSANVCAAETLEKHKTPLIYRVHNIPSDEKVYALAGFVKPLGVVIDLGQPMIPGLFNRLLAGARETEYGFMVQEAVLRTQSQAVYDPENIGHFGLNLSRYAHFTSPIRRYADLIVHRALIRALKFGPDGLPDSQIETLDETAAHISTTERRAMLAERSAKERYLSAFMSARIGDEFAGHITGVTKSGLFIRLDETGAEGFAPMSYLGRERFFVNEDSMSLTGGTTGTTYRIGQALTVRLLETNPIAGGMLMEPASDGDEAGDNIKPRRGSFRRPVAGKRAGAGKKEARPTSKKTKPYKGRKKSTSRAGRRKAKKLEKPKSS</sequence>
<dbReference type="eggNOG" id="COG0557">
    <property type="taxonomic scope" value="Bacteria"/>
</dbReference>
<dbReference type="EC" id="3.1.13.1" evidence="7"/>
<dbReference type="InterPro" id="IPR050180">
    <property type="entry name" value="RNR_Ribonuclease"/>
</dbReference>
<comment type="caution">
    <text evidence="10">The sequence shown here is derived from an EMBL/GenBank/DDBJ whole genome shotgun (WGS) entry which is preliminary data.</text>
</comment>
<dbReference type="Pfam" id="PF00773">
    <property type="entry name" value="RNB"/>
    <property type="match status" value="1"/>
</dbReference>
<evidence type="ECO:0000313" key="10">
    <source>
        <dbReference type="EMBL" id="EJW20497.1"/>
    </source>
</evidence>
<dbReference type="STRING" id="1220535.IMCC14465_17900"/>
<dbReference type="PROSITE" id="PS01175">
    <property type="entry name" value="RIBONUCLEASE_II"/>
    <property type="match status" value="1"/>
</dbReference>
<evidence type="ECO:0000256" key="8">
    <source>
        <dbReference type="SAM" id="MobiDB-lite"/>
    </source>
</evidence>
<evidence type="ECO:0000259" key="9">
    <source>
        <dbReference type="PROSITE" id="PS50126"/>
    </source>
</evidence>
<dbReference type="InterPro" id="IPR001900">
    <property type="entry name" value="RNase_II/R"/>
</dbReference>
<keyword evidence="4 7" id="KW-0378">Hydrolase</keyword>
<reference evidence="10 11" key="1">
    <citation type="journal article" date="2012" name="J. Bacteriol.">
        <title>Genome Sequence of Strain IMCC14465, Isolated from the East Sea, Belonging to the PS1 Clade of Alphaproteobacteria.</title>
        <authorList>
            <person name="Yang S.J."/>
            <person name="Kang I."/>
            <person name="Cho J.C."/>
        </authorList>
    </citation>
    <scope>NUCLEOTIDE SEQUENCE [LARGE SCALE GENOMIC DNA]</scope>
    <source>
        <strain evidence="10 11">IMCC14465</strain>
    </source>
</reference>
<keyword evidence="6 7" id="KW-0694">RNA-binding</keyword>
<dbReference type="Pfam" id="PF00575">
    <property type="entry name" value="S1"/>
    <property type="match status" value="1"/>
</dbReference>
<dbReference type="InterPro" id="IPR012340">
    <property type="entry name" value="NA-bd_OB-fold"/>
</dbReference>
<evidence type="ECO:0000256" key="4">
    <source>
        <dbReference type="ARBA" id="ARBA00022801"/>
    </source>
</evidence>
<dbReference type="PANTHER" id="PTHR23355:SF9">
    <property type="entry name" value="DIS3-LIKE EXONUCLEASE 2"/>
    <property type="match status" value="1"/>
</dbReference>
<dbReference type="EMBL" id="ALYF01000010">
    <property type="protein sequence ID" value="EJW20497.1"/>
    <property type="molecule type" value="Genomic_DNA"/>
</dbReference>
<comment type="catalytic activity">
    <reaction evidence="1 7">
        <text>Exonucleolytic cleavage in the 3'- to 5'-direction to yield nucleoside 5'-phosphates.</text>
        <dbReference type="EC" id="3.1.13.1"/>
    </reaction>
</comment>
<name>J9DU12_9PROT</name>
<accession>J9DU12</accession>
<dbReference type="SMART" id="SM00955">
    <property type="entry name" value="RNB"/>
    <property type="match status" value="1"/>
</dbReference>
<comment type="function">
    <text evidence="7">3'-5' exoribonuclease that releases 5'-nucleoside monophosphates and is involved in maturation of structured RNAs.</text>
</comment>
<evidence type="ECO:0000256" key="6">
    <source>
        <dbReference type="ARBA" id="ARBA00022884"/>
    </source>
</evidence>
<dbReference type="Proteomes" id="UP000004836">
    <property type="component" value="Unassembled WGS sequence"/>
</dbReference>
<dbReference type="InterPro" id="IPR022966">
    <property type="entry name" value="RNase_II/R_CS"/>
</dbReference>
<dbReference type="SUPFAM" id="SSF50249">
    <property type="entry name" value="Nucleic acid-binding proteins"/>
    <property type="match status" value="2"/>
</dbReference>
<dbReference type="InterPro" id="IPR003029">
    <property type="entry name" value="S1_domain"/>
</dbReference>
<dbReference type="InterPro" id="IPR004476">
    <property type="entry name" value="RNase_II/RNase_R"/>
</dbReference>
<feature type="domain" description="S1 motif" evidence="9">
    <location>
        <begin position="638"/>
        <end position="719"/>
    </location>
</feature>
<keyword evidence="5 7" id="KW-0269">Exonuclease</keyword>
<evidence type="ECO:0000256" key="5">
    <source>
        <dbReference type="ARBA" id="ARBA00022839"/>
    </source>
</evidence>
<dbReference type="HAMAP" id="MF_01895">
    <property type="entry name" value="RNase_R"/>
    <property type="match status" value="1"/>
</dbReference>
<evidence type="ECO:0000256" key="3">
    <source>
        <dbReference type="ARBA" id="ARBA00022722"/>
    </source>
</evidence>
<dbReference type="GO" id="GO:0008859">
    <property type="term" value="F:exoribonuclease II activity"/>
    <property type="evidence" value="ECO:0007669"/>
    <property type="project" value="UniProtKB-UniRule"/>
</dbReference>
<comment type="subcellular location">
    <subcellularLocation>
        <location evidence="7">Cytoplasm</location>
    </subcellularLocation>
</comment>
<evidence type="ECO:0000256" key="1">
    <source>
        <dbReference type="ARBA" id="ARBA00001849"/>
    </source>
</evidence>